<keyword evidence="3" id="KW-1185">Reference proteome</keyword>
<feature type="chain" id="PRO_5028945892" evidence="1">
    <location>
        <begin position="30"/>
        <end position="245"/>
    </location>
</feature>
<dbReference type="PROSITE" id="PS51318">
    <property type="entry name" value="TAT"/>
    <property type="match status" value="1"/>
</dbReference>
<gene>
    <name evidence="2" type="ORF">STSU_030295</name>
</gene>
<evidence type="ECO:0000256" key="1">
    <source>
        <dbReference type="SAM" id="SignalP"/>
    </source>
</evidence>
<protein>
    <submittedName>
        <fullName evidence="2">Hyaluronoglucosaminidase</fullName>
    </submittedName>
</protein>
<dbReference type="SUPFAM" id="SSF69349">
    <property type="entry name" value="Phage fibre proteins"/>
    <property type="match status" value="1"/>
</dbReference>
<feature type="signal peptide" evidence="1">
    <location>
        <begin position="1"/>
        <end position="29"/>
    </location>
</feature>
<keyword evidence="1" id="KW-0732">Signal</keyword>
<dbReference type="GO" id="GO:0004415">
    <property type="term" value="F:hyalurononglucosaminidase activity"/>
    <property type="evidence" value="ECO:0007669"/>
    <property type="project" value="InterPro"/>
</dbReference>
<proteinExistence type="predicted"/>
<dbReference type="Proteomes" id="UP000005940">
    <property type="component" value="Chromosome"/>
</dbReference>
<organism evidence="2 3">
    <name type="scientific">Streptomyces tsukubensis (strain DSM 42081 / NBRC 108919 / NRRL 18488 / 9993)</name>
    <dbReference type="NCBI Taxonomy" id="1114943"/>
    <lineage>
        <taxon>Bacteria</taxon>
        <taxon>Bacillati</taxon>
        <taxon>Actinomycetota</taxon>
        <taxon>Actinomycetes</taxon>
        <taxon>Kitasatosporales</taxon>
        <taxon>Streptomycetaceae</taxon>
        <taxon>Streptomyces</taxon>
    </lineage>
</organism>
<evidence type="ECO:0000313" key="2">
    <source>
        <dbReference type="EMBL" id="QKM70784.1"/>
    </source>
</evidence>
<name>A0A7G3UKD1_STRT9</name>
<dbReference type="InterPro" id="IPR009860">
    <property type="entry name" value="Hyaluronidase_bac"/>
</dbReference>
<dbReference type="EMBL" id="CP029159">
    <property type="protein sequence ID" value="QKM70784.1"/>
    <property type="molecule type" value="Genomic_DNA"/>
</dbReference>
<dbReference type="RefSeq" id="WP_040916890.1">
    <property type="nucleotide sequence ID" value="NZ_CP029159.1"/>
</dbReference>
<reference evidence="2 3" key="1">
    <citation type="journal article" date="2012" name="J. Bacteriol.">
        <title>Draft genome of Streptomyces tsukubaensis NRRL 18488, the producer of the clinically important immunosuppressant tacrolimus (FK506).</title>
        <authorList>
            <person name="Barreiro C."/>
            <person name="Prieto C."/>
            <person name="Sola-Landa A."/>
            <person name="Solera E."/>
            <person name="Martinez-Castro M."/>
            <person name="Perez-Redondo R."/>
            <person name="Garcia-Estrada C."/>
            <person name="Aparicio J.F."/>
            <person name="Fernandez-Martinez L.T."/>
            <person name="Santos-Aberturas J."/>
            <person name="Salehi-Najafabadi Z."/>
            <person name="Rodriguez-Garcia A."/>
            <person name="Tauch A."/>
            <person name="Martin J.F."/>
        </authorList>
    </citation>
    <scope>NUCLEOTIDE SEQUENCE [LARGE SCALE GENOMIC DNA]</scope>
    <source>
        <strain evidence="3">DSM 42081 / NBRC 108919 / NRRL 18488 / 9993</strain>
    </source>
</reference>
<dbReference type="GO" id="GO:0045227">
    <property type="term" value="P:capsule polysaccharide biosynthetic process"/>
    <property type="evidence" value="ECO:0007669"/>
    <property type="project" value="InterPro"/>
</dbReference>
<accession>A0A7G3UKD1</accession>
<dbReference type="InterPro" id="IPR006311">
    <property type="entry name" value="TAT_signal"/>
</dbReference>
<evidence type="ECO:0000313" key="3">
    <source>
        <dbReference type="Proteomes" id="UP000005940"/>
    </source>
</evidence>
<dbReference type="Pfam" id="PF07212">
    <property type="entry name" value="Hyaluronidase_1"/>
    <property type="match status" value="1"/>
</dbReference>
<dbReference type="AlphaFoldDB" id="A0A7G3UKD1"/>
<sequence length="245" mass="24551">MAVNRRLFLGGFTAGAVTVAAGTATPAAAAAAQGPTTTFDGPVVAERFSTNSTVNSAFLKTTSTTEHAATVYQAGTSGSGVALNIVSDNPDNSAVYLTGREKTRGTLKISHIGHADGSDADAAAVSIDLKTAGTATQGIFLTATDGATTGNLICLRNNGRDDFVVKGSGRVGIGLAVGSAPWSQLHVVQRPGADSALMVEGAVRIVDAATVPTAVDSKGGGTLYAQGGELMWRSANGNVTRIASA</sequence>